<dbReference type="CDD" id="cd07344">
    <property type="entry name" value="M48_yhfN_like"/>
    <property type="match status" value="1"/>
</dbReference>
<dbReference type="InterPro" id="IPR053136">
    <property type="entry name" value="UTP_pyrophosphatase-like"/>
</dbReference>
<dbReference type="PANTHER" id="PTHR30399:SF1">
    <property type="entry name" value="UTP PYROPHOSPHATASE"/>
    <property type="match status" value="1"/>
</dbReference>
<sequence length="238" mass="26236">MDLPDSELITLCGASSAEATCLVLWRPSSRARRVSLRICPRDGAVVVILPPRVGRRAGLALLRDNGAWVLDHLAALAPALPFVDGAELPIGGQPHRIRHDPARYGGAFVEDQRLVVAGQAPFLARRVRDFLHAEARRRILRLVRPHAGSLGVAARAVRVKDTRTRWGSCAPDGTLAFSWRLVMAPGWVLDYVVAHEVAHLREMNHSPRFWENVARLTPHRAAAVEWLRAQGPTLLRAG</sequence>
<evidence type="ECO:0000259" key="1">
    <source>
        <dbReference type="Pfam" id="PF01863"/>
    </source>
</evidence>
<dbReference type="Proteomes" id="UP000787635">
    <property type="component" value="Unassembled WGS sequence"/>
</dbReference>
<comment type="caution">
    <text evidence="2">The sequence shown here is derived from an EMBL/GenBank/DDBJ whole genome shotgun (WGS) entry which is preliminary data.</text>
</comment>
<dbReference type="RefSeq" id="WP_168031275.1">
    <property type="nucleotide sequence ID" value="NZ_JAAVNE010000019.1"/>
</dbReference>
<keyword evidence="3" id="KW-1185">Reference proteome</keyword>
<organism evidence="2 3">
    <name type="scientific">Falsiroseomonas selenitidurans</name>
    <dbReference type="NCBI Taxonomy" id="2716335"/>
    <lineage>
        <taxon>Bacteria</taxon>
        <taxon>Pseudomonadati</taxon>
        <taxon>Pseudomonadota</taxon>
        <taxon>Alphaproteobacteria</taxon>
        <taxon>Acetobacterales</taxon>
        <taxon>Roseomonadaceae</taxon>
        <taxon>Falsiroseomonas</taxon>
    </lineage>
</organism>
<dbReference type="EMBL" id="JAAVNE010000019">
    <property type="protein sequence ID" value="NKC31842.1"/>
    <property type="molecule type" value="Genomic_DNA"/>
</dbReference>
<proteinExistence type="predicted"/>
<dbReference type="Pfam" id="PF01863">
    <property type="entry name" value="YgjP-like"/>
    <property type="match status" value="1"/>
</dbReference>
<feature type="domain" description="YgjP-like metallopeptidase" evidence="1">
    <location>
        <begin position="36"/>
        <end position="229"/>
    </location>
</feature>
<protein>
    <submittedName>
        <fullName evidence="2">M48 family metallopeptidase</fullName>
    </submittedName>
</protein>
<evidence type="ECO:0000313" key="2">
    <source>
        <dbReference type="EMBL" id="NKC31842.1"/>
    </source>
</evidence>
<reference evidence="2 3" key="1">
    <citation type="submission" date="2020-03" db="EMBL/GenBank/DDBJ databases">
        <title>Roseomonas selenitidurans sp. nov. isolated from urban soil.</title>
        <authorList>
            <person name="Liu H."/>
        </authorList>
    </citation>
    <scope>NUCLEOTIDE SEQUENCE [LARGE SCALE GENOMIC DNA]</scope>
    <source>
        <strain evidence="2 3">BU-1</strain>
    </source>
</reference>
<dbReference type="InterPro" id="IPR002725">
    <property type="entry name" value="YgjP-like_metallopeptidase"/>
</dbReference>
<name>A0ABX1E7S8_9PROT</name>
<evidence type="ECO:0000313" key="3">
    <source>
        <dbReference type="Proteomes" id="UP000787635"/>
    </source>
</evidence>
<dbReference type="Gene3D" id="3.30.2010.10">
    <property type="entry name" value="Metalloproteases ('zincins'), catalytic domain"/>
    <property type="match status" value="1"/>
</dbReference>
<accession>A0ABX1E7S8</accession>
<gene>
    <name evidence="2" type="ORF">HEQ75_13335</name>
</gene>
<dbReference type="PANTHER" id="PTHR30399">
    <property type="entry name" value="UNCHARACTERIZED PROTEIN YGJP"/>
    <property type="match status" value="1"/>
</dbReference>